<evidence type="ECO:0000313" key="2">
    <source>
        <dbReference type="Proteomes" id="UP000318590"/>
    </source>
</evidence>
<dbReference type="Proteomes" id="UP000318590">
    <property type="component" value="Unassembled WGS sequence"/>
</dbReference>
<dbReference type="OrthoDB" id="7951041at2"/>
<organism evidence="1 2">
    <name type="scientific">Palleronia caenipelagi</name>
    <dbReference type="NCBI Taxonomy" id="2489174"/>
    <lineage>
        <taxon>Bacteria</taxon>
        <taxon>Pseudomonadati</taxon>
        <taxon>Pseudomonadota</taxon>
        <taxon>Alphaproteobacteria</taxon>
        <taxon>Rhodobacterales</taxon>
        <taxon>Roseobacteraceae</taxon>
        <taxon>Palleronia</taxon>
    </lineage>
</organism>
<sequence length="186" mass="21024">MCRSLADLSGNVSRRLRIAAVLVLGVGTGAACNVEQTQPEYQTRRETAGIRQLFAGNTMITYNPQHGTQVEYHRADYRSFLWYPGNTRPVPADWKTYPGDRENPEICWKYPVSSVNPVTRQRGNWQCTDLGRYAYRLVQIIEGDPFSLASGAVPFQLQTGRYTAEDLMARAGRRASDLTILYPFPE</sequence>
<keyword evidence="2" id="KW-1185">Reference proteome</keyword>
<name>A0A547PXR7_9RHOB</name>
<accession>A0A547PXR7</accession>
<gene>
    <name evidence="1" type="ORF">FEV53_11780</name>
</gene>
<dbReference type="EMBL" id="VFSV01000019">
    <property type="protein sequence ID" value="TRD18904.1"/>
    <property type="molecule type" value="Genomic_DNA"/>
</dbReference>
<proteinExistence type="predicted"/>
<protein>
    <submittedName>
        <fullName evidence="1">Uncharacterized protein</fullName>
    </submittedName>
</protein>
<reference evidence="1 2" key="1">
    <citation type="submission" date="2019-06" db="EMBL/GenBank/DDBJ databases">
        <title>Paenimaribius caenipelagi gen. nov., sp. nov., isolated from a tidal flat.</title>
        <authorList>
            <person name="Yoon J.-H."/>
        </authorList>
    </citation>
    <scope>NUCLEOTIDE SEQUENCE [LARGE SCALE GENOMIC DNA]</scope>
    <source>
        <strain evidence="1 2">JBTF-M29</strain>
    </source>
</reference>
<comment type="caution">
    <text evidence="1">The sequence shown here is derived from an EMBL/GenBank/DDBJ whole genome shotgun (WGS) entry which is preliminary data.</text>
</comment>
<dbReference type="PROSITE" id="PS51257">
    <property type="entry name" value="PROKAR_LIPOPROTEIN"/>
    <property type="match status" value="1"/>
</dbReference>
<dbReference type="AlphaFoldDB" id="A0A547PXR7"/>
<evidence type="ECO:0000313" key="1">
    <source>
        <dbReference type="EMBL" id="TRD18904.1"/>
    </source>
</evidence>
<dbReference type="RefSeq" id="WP_142834999.1">
    <property type="nucleotide sequence ID" value="NZ_VFSV01000019.1"/>
</dbReference>